<evidence type="ECO:0000313" key="3">
    <source>
        <dbReference type="Proteomes" id="UP000765509"/>
    </source>
</evidence>
<protein>
    <submittedName>
        <fullName evidence="2">Uncharacterized protein</fullName>
    </submittedName>
</protein>
<keyword evidence="3" id="KW-1185">Reference proteome</keyword>
<organism evidence="2 3">
    <name type="scientific">Austropuccinia psidii MF-1</name>
    <dbReference type="NCBI Taxonomy" id="1389203"/>
    <lineage>
        <taxon>Eukaryota</taxon>
        <taxon>Fungi</taxon>
        <taxon>Dikarya</taxon>
        <taxon>Basidiomycota</taxon>
        <taxon>Pucciniomycotina</taxon>
        <taxon>Pucciniomycetes</taxon>
        <taxon>Pucciniales</taxon>
        <taxon>Sphaerophragmiaceae</taxon>
        <taxon>Austropuccinia</taxon>
    </lineage>
</organism>
<evidence type="ECO:0000256" key="1">
    <source>
        <dbReference type="SAM" id="MobiDB-lite"/>
    </source>
</evidence>
<evidence type="ECO:0000313" key="2">
    <source>
        <dbReference type="EMBL" id="MBW0541604.1"/>
    </source>
</evidence>
<sequence length="134" mass="16051">MLRPQPPSPSPTPYTFVKSTPGTLPRGARFAKRVHIQTQTQELERITIPTRKSVKIKEKDDNLKFERSYFEDLIKRAERIASIEGANERHLAMQIKFWSEDKDIRYEMEDWNQLKKEMISKWGKVEPERRHRRD</sequence>
<dbReference type="Proteomes" id="UP000765509">
    <property type="component" value="Unassembled WGS sequence"/>
</dbReference>
<name>A0A9Q3FM58_9BASI</name>
<feature type="region of interest" description="Disordered" evidence="1">
    <location>
        <begin position="1"/>
        <end position="22"/>
    </location>
</feature>
<gene>
    <name evidence="2" type="ORF">O181_081319</name>
</gene>
<proteinExistence type="predicted"/>
<feature type="compositionally biased region" description="Pro residues" evidence="1">
    <location>
        <begin position="1"/>
        <end position="12"/>
    </location>
</feature>
<comment type="caution">
    <text evidence="2">The sequence shown here is derived from an EMBL/GenBank/DDBJ whole genome shotgun (WGS) entry which is preliminary data.</text>
</comment>
<dbReference type="EMBL" id="AVOT02046281">
    <property type="protein sequence ID" value="MBW0541604.1"/>
    <property type="molecule type" value="Genomic_DNA"/>
</dbReference>
<accession>A0A9Q3FM58</accession>
<dbReference type="OrthoDB" id="2506366at2759"/>
<dbReference type="AlphaFoldDB" id="A0A9Q3FM58"/>
<reference evidence="2" key="1">
    <citation type="submission" date="2021-03" db="EMBL/GenBank/DDBJ databases">
        <title>Draft genome sequence of rust myrtle Austropuccinia psidii MF-1, a brazilian biotype.</title>
        <authorList>
            <person name="Quecine M.C."/>
            <person name="Pachon D.M.R."/>
            <person name="Bonatelli M.L."/>
            <person name="Correr F.H."/>
            <person name="Franceschini L.M."/>
            <person name="Leite T.F."/>
            <person name="Margarido G.R.A."/>
            <person name="Almeida C.A."/>
            <person name="Ferrarezi J.A."/>
            <person name="Labate C.A."/>
        </authorList>
    </citation>
    <scope>NUCLEOTIDE SEQUENCE</scope>
    <source>
        <strain evidence="2">MF-1</strain>
    </source>
</reference>